<keyword evidence="1" id="KW-0687">Ribonucleoprotein</keyword>
<proteinExistence type="predicted"/>
<reference evidence="2" key="1">
    <citation type="journal article" date="2019" name="Nat. Commun.">
        <title>Expansion of phycobilisome linker gene families in mesophilic red algae.</title>
        <authorList>
            <person name="Lee J."/>
            <person name="Kim D."/>
            <person name="Bhattacharya D."/>
            <person name="Yoon H.S."/>
        </authorList>
    </citation>
    <scope>NUCLEOTIDE SEQUENCE [LARGE SCALE GENOMIC DNA]</scope>
    <source>
        <strain evidence="2">CCMP 1328</strain>
    </source>
</reference>
<evidence type="ECO:0000313" key="2">
    <source>
        <dbReference type="Proteomes" id="UP000324585"/>
    </source>
</evidence>
<dbReference type="GO" id="GO:0005840">
    <property type="term" value="C:ribosome"/>
    <property type="evidence" value="ECO:0007669"/>
    <property type="project" value="UniProtKB-KW"/>
</dbReference>
<dbReference type="AlphaFoldDB" id="A0A5J4YSR6"/>
<dbReference type="Proteomes" id="UP000324585">
    <property type="component" value="Unassembled WGS sequence"/>
</dbReference>
<sequence length="366" mass="39935">MIGLGLFGARRCARAPALLRTALAPGTAWATACAVPSVPNVPVRGKKKMSFRKKQWLREKWRHKWIGTKAELDLGAARAASLREGLVGAFGAHSTSSQVEGGDLVMGRVVGAKNRKFRVVDFGLKKEITFPRAELVGARELGDQVAYPFVRQEDEFREPELDYSRATALPPVQAARTLLLSKVEKGAGAQQIIRGRVMGVVKAGFLVRALGHDFFMPATQALGLPDPMIGRYFNFLLLKVESFVYQQRSGGPGRDGPPGGSAGASSNAVPYTVQFQGVVSAYASSVPILANLVGRDEAWKQSGGGSSRDRLAYLRLLTRMVYKRNPHVRKQMLSKPEPAPTYTRASLGDEIENEPLVPSYGRNFNR</sequence>
<gene>
    <name evidence="1" type="ORF">FVE85_4230</name>
</gene>
<accession>A0A5J4YSR6</accession>
<evidence type="ECO:0000313" key="1">
    <source>
        <dbReference type="EMBL" id="KAA8494255.1"/>
    </source>
</evidence>
<comment type="caution">
    <text evidence="1">The sequence shown here is derived from an EMBL/GenBank/DDBJ whole genome shotgun (WGS) entry which is preliminary data.</text>
</comment>
<dbReference type="OMA" id="PLIRMEN"/>
<dbReference type="OrthoDB" id="4761at2759"/>
<name>A0A5J4YSR6_PORPP</name>
<protein>
    <submittedName>
        <fullName evidence="1">30S ribosomal protein S1</fullName>
    </submittedName>
</protein>
<organism evidence="1 2">
    <name type="scientific">Porphyridium purpureum</name>
    <name type="common">Red alga</name>
    <name type="synonym">Porphyridium cruentum</name>
    <dbReference type="NCBI Taxonomy" id="35688"/>
    <lineage>
        <taxon>Eukaryota</taxon>
        <taxon>Rhodophyta</taxon>
        <taxon>Bangiophyceae</taxon>
        <taxon>Porphyridiales</taxon>
        <taxon>Porphyridiaceae</taxon>
        <taxon>Porphyridium</taxon>
    </lineage>
</organism>
<keyword evidence="1" id="KW-0689">Ribosomal protein</keyword>
<dbReference type="EMBL" id="VRMN01000005">
    <property type="protein sequence ID" value="KAA8494255.1"/>
    <property type="molecule type" value="Genomic_DNA"/>
</dbReference>
<keyword evidence="2" id="KW-1185">Reference proteome</keyword>